<reference evidence="2 3" key="1">
    <citation type="submission" date="2023-07" db="EMBL/GenBank/DDBJ databases">
        <title>Sequencing the genomes of 1000 actinobacteria strains.</title>
        <authorList>
            <person name="Klenk H.-P."/>
        </authorList>
    </citation>
    <scope>NUCLEOTIDE SEQUENCE [LARGE SCALE GENOMIC DNA]</scope>
    <source>
        <strain evidence="2 3">GD13</strain>
    </source>
</reference>
<dbReference type="InterPro" id="IPR011042">
    <property type="entry name" value="6-blade_b-propeller_TolB-like"/>
</dbReference>
<dbReference type="Gene3D" id="2.120.10.30">
    <property type="entry name" value="TolB, C-terminal domain"/>
    <property type="match status" value="1"/>
</dbReference>
<dbReference type="RefSeq" id="WP_068116940.1">
    <property type="nucleotide sequence ID" value="NZ_CCXJ01000056.1"/>
</dbReference>
<keyword evidence="3" id="KW-1185">Reference proteome</keyword>
<evidence type="ECO:0000313" key="2">
    <source>
        <dbReference type="EMBL" id="MDP9823227.1"/>
    </source>
</evidence>
<evidence type="ECO:0000259" key="1">
    <source>
        <dbReference type="Pfam" id="PF08450"/>
    </source>
</evidence>
<dbReference type="PANTHER" id="PTHR10426">
    <property type="entry name" value="STRICTOSIDINE SYNTHASE-RELATED"/>
    <property type="match status" value="1"/>
</dbReference>
<dbReference type="SUPFAM" id="SSF63829">
    <property type="entry name" value="Calcium-dependent phosphotriesterase"/>
    <property type="match status" value="1"/>
</dbReference>
<feature type="domain" description="SMP-30/Gluconolactonase/LRE-like region" evidence="1">
    <location>
        <begin position="37"/>
        <end position="224"/>
    </location>
</feature>
<accession>A0ABT9NS18</accession>
<dbReference type="EMBL" id="JAUSQM010000001">
    <property type="protein sequence ID" value="MDP9823227.1"/>
    <property type="molecule type" value="Genomic_DNA"/>
</dbReference>
<proteinExistence type="predicted"/>
<sequence>MASPAPTHALTVIRVPGHGAEDVLVADDGTVYTATEDGGVHAVDPAGGVRTVGRTPGRPLGLELLPDGRLLVCAADAGLLAMDLTNGRVETLAAEVGGVPMRVCNNAAVASDGTIWFSDSSQAYPLSHWKSDFVEGTRTGRLIRRDPDGALTVLVEGLAFANGVALAADESFVAVAESGGRTVVRLWLKGARAGERDLLASDLPGYPDNIALGSDGLIWVTIASPYDAVVDRLQRAPMAVRRLVTRLPQAIQPKPQRTARAQAFDADGRLVHDVIADASHFHMATGVRERDGRVWFGSLVEPAIAVTDL</sequence>
<dbReference type="Pfam" id="PF08450">
    <property type="entry name" value="SGL"/>
    <property type="match status" value="1"/>
</dbReference>
<evidence type="ECO:0000313" key="3">
    <source>
        <dbReference type="Proteomes" id="UP001240447"/>
    </source>
</evidence>
<name>A0ABT9NS18_9ACTN</name>
<dbReference type="Proteomes" id="UP001240447">
    <property type="component" value="Unassembled WGS sequence"/>
</dbReference>
<comment type="caution">
    <text evidence="2">The sequence shown here is derived from an EMBL/GenBank/DDBJ whole genome shotgun (WGS) entry which is preliminary data.</text>
</comment>
<gene>
    <name evidence="2" type="ORF">J2S59_003036</name>
</gene>
<dbReference type="PANTHER" id="PTHR10426:SF88">
    <property type="entry name" value="ADIPOCYTE PLASMA MEMBRANE-ASSOCIATED PROTEIN HEMOMUCIN-RELATED"/>
    <property type="match status" value="1"/>
</dbReference>
<protein>
    <submittedName>
        <fullName evidence="2">Sugar lactone lactonase YvrE</fullName>
    </submittedName>
</protein>
<organism evidence="2 3">
    <name type="scientific">Nocardioides massiliensis</name>
    <dbReference type="NCBI Taxonomy" id="1325935"/>
    <lineage>
        <taxon>Bacteria</taxon>
        <taxon>Bacillati</taxon>
        <taxon>Actinomycetota</taxon>
        <taxon>Actinomycetes</taxon>
        <taxon>Propionibacteriales</taxon>
        <taxon>Nocardioidaceae</taxon>
        <taxon>Nocardioides</taxon>
    </lineage>
</organism>
<dbReference type="InterPro" id="IPR013658">
    <property type="entry name" value="SGL"/>
</dbReference>